<dbReference type="Proteomes" id="UP001519288">
    <property type="component" value="Unassembled WGS sequence"/>
</dbReference>
<keyword evidence="2" id="KW-0969">Cilium</keyword>
<keyword evidence="2" id="KW-0966">Cell projection</keyword>
<reference evidence="2 3" key="1">
    <citation type="submission" date="2021-03" db="EMBL/GenBank/DDBJ databases">
        <title>Genomic Encyclopedia of Type Strains, Phase IV (KMG-IV): sequencing the most valuable type-strain genomes for metagenomic binning, comparative biology and taxonomic classification.</title>
        <authorList>
            <person name="Goeker M."/>
        </authorList>
    </citation>
    <scope>NUCLEOTIDE SEQUENCE [LARGE SCALE GENOMIC DNA]</scope>
    <source>
        <strain evidence="2 3">DSM 26806</strain>
    </source>
</reference>
<dbReference type="EMBL" id="JAGGLD010000006">
    <property type="protein sequence ID" value="MBP2002133.1"/>
    <property type="molecule type" value="Genomic_DNA"/>
</dbReference>
<comment type="caution">
    <text evidence="2">The sequence shown here is derived from an EMBL/GenBank/DDBJ whole genome shotgun (WGS) entry which is preliminary data.</text>
</comment>
<feature type="compositionally biased region" description="Basic residues" evidence="1">
    <location>
        <begin position="32"/>
        <end position="60"/>
    </location>
</feature>
<accession>A0ABS4JK94</accession>
<proteinExistence type="predicted"/>
<evidence type="ECO:0000256" key="1">
    <source>
        <dbReference type="SAM" id="MobiDB-lite"/>
    </source>
</evidence>
<protein>
    <submittedName>
        <fullName evidence="2">Flagellar biosynthesis/type III secretory pathway protein FliH</fullName>
    </submittedName>
</protein>
<evidence type="ECO:0000313" key="2">
    <source>
        <dbReference type="EMBL" id="MBP2002133.1"/>
    </source>
</evidence>
<keyword evidence="2" id="KW-0282">Flagellum</keyword>
<feature type="compositionally biased region" description="Basic residues" evidence="1">
    <location>
        <begin position="1"/>
        <end position="25"/>
    </location>
</feature>
<dbReference type="RefSeq" id="WP_209864642.1">
    <property type="nucleotide sequence ID" value="NZ_JAGGLD010000006.1"/>
</dbReference>
<gene>
    <name evidence="2" type="ORF">J2Z69_003190</name>
</gene>
<sequence>MLKKRKRVGLKKGTGRPKVAKKSKIRSGTLRNGKRTTKKRAVSKRLKSRHTARKVKKTVAKRRLRRNVSIPPESFIAPPEVDDAGAVYQQGYSETYQEGFNAGFAQGFEDGHKLAYTEPS</sequence>
<evidence type="ECO:0000313" key="3">
    <source>
        <dbReference type="Proteomes" id="UP001519288"/>
    </source>
</evidence>
<feature type="region of interest" description="Disordered" evidence="1">
    <location>
        <begin position="1"/>
        <end position="60"/>
    </location>
</feature>
<name>A0ABS4JK94_9BACL</name>
<keyword evidence="3" id="KW-1185">Reference proteome</keyword>
<organism evidence="2 3">
    <name type="scientific">Paenibacillus shirakamiensis</name>
    <dbReference type="NCBI Taxonomy" id="1265935"/>
    <lineage>
        <taxon>Bacteria</taxon>
        <taxon>Bacillati</taxon>
        <taxon>Bacillota</taxon>
        <taxon>Bacilli</taxon>
        <taxon>Bacillales</taxon>
        <taxon>Paenibacillaceae</taxon>
        <taxon>Paenibacillus</taxon>
    </lineage>
</organism>